<evidence type="ECO:0000256" key="1">
    <source>
        <dbReference type="SAM" id="MobiDB-lite"/>
    </source>
</evidence>
<organism evidence="2">
    <name type="scientific">viral metagenome</name>
    <dbReference type="NCBI Taxonomy" id="1070528"/>
    <lineage>
        <taxon>unclassified sequences</taxon>
        <taxon>metagenomes</taxon>
        <taxon>organismal metagenomes</taxon>
    </lineage>
</organism>
<evidence type="ECO:0000313" key="2">
    <source>
        <dbReference type="EMBL" id="QHU10653.1"/>
    </source>
</evidence>
<protein>
    <submittedName>
        <fullName evidence="2">Uncharacterized protein</fullName>
    </submittedName>
</protein>
<dbReference type="EMBL" id="MN740770">
    <property type="protein sequence ID" value="QHU10653.1"/>
    <property type="molecule type" value="Genomic_DNA"/>
</dbReference>
<accession>A0A6C0JZ81</accession>
<proteinExistence type="predicted"/>
<reference evidence="2" key="1">
    <citation type="journal article" date="2020" name="Nature">
        <title>Giant virus diversity and host interactions through global metagenomics.</title>
        <authorList>
            <person name="Schulz F."/>
            <person name="Roux S."/>
            <person name="Paez-Espino D."/>
            <person name="Jungbluth S."/>
            <person name="Walsh D.A."/>
            <person name="Denef V.J."/>
            <person name="McMahon K.D."/>
            <person name="Konstantinidis K.T."/>
            <person name="Eloe-Fadrosh E.A."/>
            <person name="Kyrpides N.C."/>
            <person name="Woyke T."/>
        </authorList>
    </citation>
    <scope>NUCLEOTIDE SEQUENCE</scope>
    <source>
        <strain evidence="2">GVMAG-S-1101165-83</strain>
    </source>
</reference>
<sequence>MPLNKSKIVVFDMDETMGYFVELGIFWDSLNNYIKLHKLDNKITINQDIFNNILDLFPEFLRPNIFTIFNFLKQKKLSKQCQGVMIYTNNQGPREWVNYVKNYFESKMNYKIFNNVISAFKINGKRIELCRSSHDKSMKDLIKCTKLPKDAEICYLDDTYYPEMNYENVYYIKIKPYTHDLDFDVMIQRFINSNTILSKIIVEKYDNDDFIGFMKENMNKYEFVYMEKDGKEYEIDKIITKKTMEHLIVFFNRKPHQPVASTRKISRRQSVKNSSRSNKQRTRRNY</sequence>
<dbReference type="AlphaFoldDB" id="A0A6C0JZ81"/>
<feature type="region of interest" description="Disordered" evidence="1">
    <location>
        <begin position="259"/>
        <end position="286"/>
    </location>
</feature>
<name>A0A6C0JZ81_9ZZZZ</name>